<protein>
    <submittedName>
        <fullName evidence="2">Uncharacterized protein</fullName>
    </submittedName>
</protein>
<comment type="caution">
    <text evidence="2">The sequence shown here is derived from an EMBL/GenBank/DDBJ whole genome shotgun (WGS) entry which is preliminary data.</text>
</comment>
<organism evidence="2 3">
    <name type="scientific">Chaetoceros tenuissimus</name>
    <dbReference type="NCBI Taxonomy" id="426638"/>
    <lineage>
        <taxon>Eukaryota</taxon>
        <taxon>Sar</taxon>
        <taxon>Stramenopiles</taxon>
        <taxon>Ochrophyta</taxon>
        <taxon>Bacillariophyta</taxon>
        <taxon>Coscinodiscophyceae</taxon>
        <taxon>Chaetocerotophycidae</taxon>
        <taxon>Chaetocerotales</taxon>
        <taxon>Chaetocerotaceae</taxon>
        <taxon>Chaetoceros</taxon>
    </lineage>
</organism>
<feature type="compositionally biased region" description="Polar residues" evidence="1">
    <location>
        <begin position="8"/>
        <end position="17"/>
    </location>
</feature>
<feature type="region of interest" description="Disordered" evidence="1">
    <location>
        <begin position="1"/>
        <end position="34"/>
    </location>
</feature>
<dbReference type="Proteomes" id="UP001054902">
    <property type="component" value="Unassembled WGS sequence"/>
</dbReference>
<name>A0AAD3CLB0_9STRA</name>
<reference evidence="2 3" key="1">
    <citation type="journal article" date="2021" name="Sci. Rep.">
        <title>The genome of the diatom Chaetoceros tenuissimus carries an ancient integrated fragment of an extant virus.</title>
        <authorList>
            <person name="Hongo Y."/>
            <person name="Kimura K."/>
            <person name="Takaki Y."/>
            <person name="Yoshida Y."/>
            <person name="Baba S."/>
            <person name="Kobayashi G."/>
            <person name="Nagasaki K."/>
            <person name="Hano T."/>
            <person name="Tomaru Y."/>
        </authorList>
    </citation>
    <scope>NUCLEOTIDE SEQUENCE [LARGE SCALE GENOMIC DNA]</scope>
    <source>
        <strain evidence="2 3">NIES-3715</strain>
    </source>
</reference>
<evidence type="ECO:0000313" key="3">
    <source>
        <dbReference type="Proteomes" id="UP001054902"/>
    </source>
</evidence>
<evidence type="ECO:0000313" key="2">
    <source>
        <dbReference type="EMBL" id="GFH47784.1"/>
    </source>
</evidence>
<accession>A0AAD3CLB0</accession>
<dbReference type="AlphaFoldDB" id="A0AAD3CLB0"/>
<evidence type="ECO:0000256" key="1">
    <source>
        <dbReference type="SAM" id="MobiDB-lite"/>
    </source>
</evidence>
<keyword evidence="3" id="KW-1185">Reference proteome</keyword>
<dbReference type="EMBL" id="BLLK01000023">
    <property type="protein sequence ID" value="GFH47784.1"/>
    <property type="molecule type" value="Genomic_DNA"/>
</dbReference>
<sequence>MHARVRLNQFQSKQQKQMNRRKMRISSSLSKQHSSKQRLPKALKFITAILLLGFITLMIQMSVKKPTYTANENKCWIKKAISSHQLKLFSHRTFSNANLETQPTCEESLFKLKEINVNHFDVDLVLNGDELIVAHPMEFKRESSYYAPCSNLPIDDFLSFIQKVFTKDEDYFISFEPKAAWDNTAVQLEDKALTNLPSDILLKFQQAMQKHDMKHHCAAIVDIRTTDQTSHPVQEIEKQKEILKEILQMCLHFSGIRISDPVPQSTGVYDYIMPTIEFHPNHPHNPYKASDNDGNKLLRTGKKKTIPDKVLKKSILWVVDTAQDLEMAAELRPYGIVSNVPLVLNELMKQDSWCE</sequence>
<proteinExistence type="predicted"/>
<gene>
    <name evidence="2" type="ORF">CTEN210_04259</name>
</gene>